<reference evidence="1" key="1">
    <citation type="submission" date="2020-03" db="EMBL/GenBank/DDBJ databases">
        <title>The deep terrestrial virosphere.</title>
        <authorList>
            <person name="Holmfeldt K."/>
            <person name="Nilsson E."/>
            <person name="Simone D."/>
            <person name="Lopez-Fernandez M."/>
            <person name="Wu X."/>
            <person name="de Brujin I."/>
            <person name="Lundin D."/>
            <person name="Andersson A."/>
            <person name="Bertilsson S."/>
            <person name="Dopson M."/>
        </authorList>
    </citation>
    <scope>NUCLEOTIDE SEQUENCE</scope>
    <source>
        <strain evidence="1">MM415A01508</strain>
    </source>
</reference>
<protein>
    <submittedName>
        <fullName evidence="1">Uncharacterized protein</fullName>
    </submittedName>
</protein>
<evidence type="ECO:0000313" key="1">
    <source>
        <dbReference type="EMBL" id="QJA76437.1"/>
    </source>
</evidence>
<sequence>MPRANLVDPVAKGGEQQERSELGALDIKKVDGLTFKPIPLERARISKPFDGYPIGSKKLEFGKIDTFTTYIVALNPTIHVIQDPSNRKVKTKAGMVQVHNYHSRVIRDRETKENILCMFDRDIEVDGRTYQCAIIPSHNVRAQVCFAYDPQKNRIVVDSRYLLLDSEQDSRLKRVFEQVINPNIRMEREAAFISGESKEDAGEAEIPPE</sequence>
<organism evidence="1">
    <name type="scientific">viral metagenome</name>
    <dbReference type="NCBI Taxonomy" id="1070528"/>
    <lineage>
        <taxon>unclassified sequences</taxon>
        <taxon>metagenomes</taxon>
        <taxon>organismal metagenomes</taxon>
    </lineage>
</organism>
<proteinExistence type="predicted"/>
<dbReference type="AlphaFoldDB" id="A0A6M3K5Z9"/>
<name>A0A6M3K5Z9_9ZZZZ</name>
<gene>
    <name evidence="1" type="ORF">MM415A01508_0018</name>
</gene>
<dbReference type="EMBL" id="MT142224">
    <property type="protein sequence ID" value="QJA76437.1"/>
    <property type="molecule type" value="Genomic_DNA"/>
</dbReference>
<accession>A0A6M3K5Z9</accession>